<dbReference type="InterPro" id="IPR032285">
    <property type="entry name" value="Metallophos_N"/>
</dbReference>
<comment type="caution">
    <text evidence="5">The sequence shown here is derived from an EMBL/GenBank/DDBJ whole genome shotgun (WGS) entry which is preliminary data.</text>
</comment>
<dbReference type="Gene3D" id="2.130.10.10">
    <property type="entry name" value="YVTN repeat-like/Quinoprotein amine dehydrogenase"/>
    <property type="match status" value="3"/>
</dbReference>
<evidence type="ECO:0000259" key="4">
    <source>
        <dbReference type="Pfam" id="PF16371"/>
    </source>
</evidence>
<name>A0ABP7C7X5_9ACTN</name>
<feature type="transmembrane region" description="Helical" evidence="2">
    <location>
        <begin position="174"/>
        <end position="192"/>
    </location>
</feature>
<sequence>MLFLGVIAGITLCTGPASAHLTREHAELVVASNQGIASGRLIVHQDVVSPERAGAWAAGLLQGPCPVSAHGVAGDGNGVPGGVVVELAWSCAVDSIDLAPLLGEAGLTEVIAEFDGMAALVTAEAPVLDAGGAHAPEAPAWPGWPWLLAVLAVLLLAAIGVVRRGPGKGSVKVAVVATVGLAVLTPQTAFAATPGPDGATPQPAQSATPSAAGTLTLVTANPRAGQPVTFAYGTDRPNALNWVGIYAAGEKPGVDYSRVWVRAPESSGQVTLSTSALGEGEWTAYFLYNDGYEQLSAPVTVTLTGAGADLVTVKGVVYEDRDGDGRRDQGERGMKGVSVTDGAAWATTGADGSYSLQVDRNRRETDLVQIVSPDGYQPVLRDDFVPRFFNEVKDAAELDFALVPTRAAADPEEAWLMVSDPEVGNRTDAEYASSEPRWTGQVKAMAEVDGATLTVSTGDLTVTDYAEVARRQGGYDVLRKGLRNGELGHPFYPVIGNHDMGGTETSSGYAGAVEYWRRNVGPEWYSFDRNGRHIVVLEDNDTRGLSAQLAWLREDLARHAVGKQVLVFAHRSLFTRWGPGAGMQPTVDELAKYDVRMFAAGHNQQAEYRRGAFKRSVEVNNMGMYGIDAARPDYKILDFSGITGADQGYVTATRRQFGVNDDVSLVSPASGSLHGAKAGVPLEIYAEDDGRTPAAATLTIRSSNGKVAQQRKGLRFGAGTRPGGIVNCYPGEACPAAHVSWTRVSDRITGLHPGKYTAELQVVDTEGKRFPQVRTSFEVRADARVAKPAPGGEWTRQGGDELGRSAASDDPGSALDLRWAANTGEQFHLNGAAVHDGKVIVASQAFASPYSMMLAYDARTGREVWRTYLDGDAESFPTVHDGKVYLTTGVGRVYALDADTGKVAWEAIHAEETKPTSVRRYGRAGGPVSVFDLPQGRAVAVYQEWDVVRCRDARTGELLPGGFTAPVAWGEFHSTAIRRPGSTTAWLHSGSSQSLIAMDLTTCKQVSSVDTGGDIYSQSSPAFTDSGLVTATASGVRGHAADGRITWQATLGTASVCEYGPPPVTSPAVWGATAYVGSQDGVIRAYDTASGKVVWERPTGYLPGESPMDDPWRAGTSCQANGPGSPAMHPLVTRTVVYAGTWDGRVVALERSSGRLLAQYDLGGGVASALSVSGNLLFALTDDGSIHALTAR</sequence>
<keyword evidence="2" id="KW-0812">Transmembrane</keyword>
<feature type="domain" description="Calcineurin-like phosphoesterase N-terminal" evidence="4">
    <location>
        <begin position="326"/>
        <end position="400"/>
    </location>
</feature>
<protein>
    <recommendedName>
        <fullName evidence="7">Outer membrane protein assembly factor BamB, contains PQQ-like beta-propeller repeat</fullName>
    </recommendedName>
</protein>
<dbReference type="Pfam" id="PF13360">
    <property type="entry name" value="PQQ_2"/>
    <property type="match status" value="3"/>
</dbReference>
<keyword evidence="2" id="KW-0472">Membrane</keyword>
<dbReference type="Proteomes" id="UP001500902">
    <property type="component" value="Unassembled WGS sequence"/>
</dbReference>
<dbReference type="InterPro" id="IPR029052">
    <property type="entry name" value="Metallo-depent_PP-like"/>
</dbReference>
<dbReference type="Gene3D" id="3.60.21.10">
    <property type="match status" value="1"/>
</dbReference>
<accession>A0ABP7C7X5</accession>
<keyword evidence="6" id="KW-1185">Reference proteome</keyword>
<evidence type="ECO:0000256" key="1">
    <source>
        <dbReference type="SAM" id="MobiDB-lite"/>
    </source>
</evidence>
<dbReference type="SMART" id="SM00564">
    <property type="entry name" value="PQQ"/>
    <property type="match status" value="4"/>
</dbReference>
<proteinExistence type="predicted"/>
<evidence type="ECO:0000313" key="6">
    <source>
        <dbReference type="Proteomes" id="UP001500902"/>
    </source>
</evidence>
<dbReference type="InterPro" id="IPR011047">
    <property type="entry name" value="Quinoprotein_ADH-like_sf"/>
</dbReference>
<keyword evidence="2" id="KW-1133">Transmembrane helix</keyword>
<feature type="transmembrane region" description="Helical" evidence="2">
    <location>
        <begin position="144"/>
        <end position="162"/>
    </location>
</feature>
<dbReference type="SUPFAM" id="SSF56300">
    <property type="entry name" value="Metallo-dependent phosphatases"/>
    <property type="match status" value="1"/>
</dbReference>
<dbReference type="SUPFAM" id="SSF117074">
    <property type="entry name" value="Hypothetical protein PA1324"/>
    <property type="match status" value="1"/>
</dbReference>
<evidence type="ECO:0000256" key="2">
    <source>
        <dbReference type="SAM" id="Phobius"/>
    </source>
</evidence>
<feature type="domain" description="Pyrrolo-quinoline quinone repeat" evidence="3">
    <location>
        <begin position="994"/>
        <end position="1097"/>
    </location>
</feature>
<dbReference type="InterPro" id="IPR013783">
    <property type="entry name" value="Ig-like_fold"/>
</dbReference>
<feature type="domain" description="Pyrrolo-quinoline quinone repeat" evidence="3">
    <location>
        <begin position="819"/>
        <end position="922"/>
    </location>
</feature>
<evidence type="ECO:0008006" key="7">
    <source>
        <dbReference type="Google" id="ProtNLM"/>
    </source>
</evidence>
<feature type="domain" description="Pyrrolo-quinoline quinone repeat" evidence="3">
    <location>
        <begin position="1125"/>
        <end position="1191"/>
    </location>
</feature>
<reference evidence="6" key="1">
    <citation type="journal article" date="2019" name="Int. J. Syst. Evol. Microbiol.">
        <title>The Global Catalogue of Microorganisms (GCM) 10K type strain sequencing project: providing services to taxonomists for standard genome sequencing and annotation.</title>
        <authorList>
            <consortium name="The Broad Institute Genomics Platform"/>
            <consortium name="The Broad Institute Genome Sequencing Center for Infectious Disease"/>
            <person name="Wu L."/>
            <person name="Ma J."/>
        </authorList>
    </citation>
    <scope>NUCLEOTIDE SEQUENCE [LARGE SCALE GENOMIC DNA]</scope>
    <source>
        <strain evidence="6">JCM 16904</strain>
    </source>
</reference>
<dbReference type="InterPro" id="IPR018391">
    <property type="entry name" value="PQQ_b-propeller_rpt"/>
</dbReference>
<dbReference type="InterPro" id="IPR015943">
    <property type="entry name" value="WD40/YVTN_repeat-like_dom_sf"/>
</dbReference>
<feature type="region of interest" description="Disordered" evidence="1">
    <location>
        <begin position="784"/>
        <end position="810"/>
    </location>
</feature>
<evidence type="ECO:0000313" key="5">
    <source>
        <dbReference type="EMBL" id="GAA3680478.1"/>
    </source>
</evidence>
<evidence type="ECO:0000259" key="3">
    <source>
        <dbReference type="Pfam" id="PF13360"/>
    </source>
</evidence>
<dbReference type="Gene3D" id="2.60.40.10">
    <property type="entry name" value="Immunoglobulins"/>
    <property type="match status" value="1"/>
</dbReference>
<gene>
    <name evidence="5" type="ORF">GCM10022224_050800</name>
</gene>
<dbReference type="InterPro" id="IPR002372">
    <property type="entry name" value="PQQ_rpt_dom"/>
</dbReference>
<dbReference type="Pfam" id="PF16371">
    <property type="entry name" value="MetallophosN"/>
    <property type="match status" value="1"/>
</dbReference>
<dbReference type="PANTHER" id="PTHR34512">
    <property type="entry name" value="CELL SURFACE PROTEIN"/>
    <property type="match status" value="1"/>
</dbReference>
<dbReference type="PANTHER" id="PTHR34512:SF30">
    <property type="entry name" value="OUTER MEMBRANE PROTEIN ASSEMBLY FACTOR BAMB"/>
    <property type="match status" value="1"/>
</dbReference>
<organism evidence="5 6">
    <name type="scientific">Nonomuraea antimicrobica</name>
    <dbReference type="NCBI Taxonomy" id="561173"/>
    <lineage>
        <taxon>Bacteria</taxon>
        <taxon>Bacillati</taxon>
        <taxon>Actinomycetota</taxon>
        <taxon>Actinomycetes</taxon>
        <taxon>Streptosporangiales</taxon>
        <taxon>Streptosporangiaceae</taxon>
        <taxon>Nonomuraea</taxon>
    </lineage>
</organism>
<dbReference type="EMBL" id="BAAAZP010000093">
    <property type="protein sequence ID" value="GAA3680478.1"/>
    <property type="molecule type" value="Genomic_DNA"/>
</dbReference>
<dbReference type="SUPFAM" id="SSF50998">
    <property type="entry name" value="Quinoprotein alcohol dehydrogenase-like"/>
    <property type="match status" value="1"/>
</dbReference>